<feature type="compositionally biased region" description="Acidic residues" evidence="2">
    <location>
        <begin position="182"/>
        <end position="198"/>
    </location>
</feature>
<dbReference type="Proteomes" id="UP001652625">
    <property type="component" value="Chromosome 10"/>
</dbReference>
<feature type="coiled-coil region" evidence="1">
    <location>
        <begin position="43"/>
        <end position="70"/>
    </location>
</feature>
<feature type="compositionally biased region" description="Polar residues" evidence="2">
    <location>
        <begin position="133"/>
        <end position="143"/>
    </location>
</feature>
<organism evidence="3 4">
    <name type="scientific">Hydra vulgaris</name>
    <name type="common">Hydra</name>
    <name type="synonym">Hydra attenuata</name>
    <dbReference type="NCBI Taxonomy" id="6087"/>
    <lineage>
        <taxon>Eukaryota</taxon>
        <taxon>Metazoa</taxon>
        <taxon>Cnidaria</taxon>
        <taxon>Hydrozoa</taxon>
        <taxon>Hydroidolina</taxon>
        <taxon>Anthoathecata</taxon>
        <taxon>Aplanulata</taxon>
        <taxon>Hydridae</taxon>
        <taxon>Hydra</taxon>
    </lineage>
</organism>
<evidence type="ECO:0000256" key="2">
    <source>
        <dbReference type="SAM" id="MobiDB-lite"/>
    </source>
</evidence>
<dbReference type="RefSeq" id="XP_065663860.1">
    <property type="nucleotide sequence ID" value="XM_065807788.1"/>
</dbReference>
<feature type="region of interest" description="Disordered" evidence="2">
    <location>
        <begin position="96"/>
        <end position="288"/>
    </location>
</feature>
<dbReference type="GeneID" id="100201286"/>
<reference evidence="4" key="1">
    <citation type="submission" date="2025-08" db="UniProtKB">
        <authorList>
            <consortium name="RefSeq"/>
        </authorList>
    </citation>
    <scope>IDENTIFICATION</scope>
</reference>
<name>A0ABM4CPU3_HYDVU</name>
<evidence type="ECO:0000256" key="1">
    <source>
        <dbReference type="SAM" id="Coils"/>
    </source>
</evidence>
<keyword evidence="1" id="KW-0175">Coiled coil</keyword>
<protein>
    <submittedName>
        <fullName evidence="4">Cilia- and flagella-associated protein 251</fullName>
    </submittedName>
</protein>
<gene>
    <name evidence="4" type="primary">LOC100201286</name>
</gene>
<feature type="compositionally biased region" description="Basic and acidic residues" evidence="2">
    <location>
        <begin position="267"/>
        <end position="278"/>
    </location>
</feature>
<evidence type="ECO:0000313" key="4">
    <source>
        <dbReference type="RefSeq" id="XP_065663860.1"/>
    </source>
</evidence>
<feature type="compositionally biased region" description="Basic and acidic residues" evidence="2">
    <location>
        <begin position="171"/>
        <end position="181"/>
    </location>
</feature>
<evidence type="ECO:0000313" key="3">
    <source>
        <dbReference type="Proteomes" id="UP001652625"/>
    </source>
</evidence>
<feature type="compositionally biased region" description="Basic and acidic residues" evidence="2">
    <location>
        <begin position="228"/>
        <end position="245"/>
    </location>
</feature>
<feature type="compositionally biased region" description="Basic and acidic residues" evidence="2">
    <location>
        <begin position="145"/>
        <end position="164"/>
    </location>
</feature>
<keyword evidence="3" id="KW-1185">Reference proteome</keyword>
<accession>A0ABM4CPU3</accession>
<keyword evidence="4" id="KW-0966">Cell projection</keyword>
<keyword evidence="4" id="KW-0282">Flagellum</keyword>
<proteinExistence type="predicted"/>
<feature type="compositionally biased region" description="Acidic residues" evidence="2">
    <location>
        <begin position="279"/>
        <end position="288"/>
    </location>
</feature>
<sequence length="288" mass="34436">MDLMDSTIKNLNDRTNSIYESIEAIDKKHCRLEKDFLKNIGVIKELREKAQELLSRQKQLEKSFKFLESDSYPASYIPTTKNNLEAYNDDYSAKKSVSKQTLVREPVNDRIQSTQKNRHFSDDDNSEDESKAIHTSSKVTFSNNEDEKTQENKNVEKGKARDHSIDEDDEYTIKEEKRSLDLSEEPNQDEEPELNEEEGLSKPENLDGNYNSEDERLREEEEEERIWEEEQRRKEEERRLRKLQEENDLDDEYAPREEEYLDEDRDEDIREKIESLKDEEYDLMQQEE</sequence>
<keyword evidence="4" id="KW-0969">Cilium</keyword>